<dbReference type="PANTHER" id="PTHR24074">
    <property type="entry name" value="CO-CHAPERONE PROTEIN DJLA"/>
    <property type="match status" value="1"/>
</dbReference>
<evidence type="ECO:0000256" key="1">
    <source>
        <dbReference type="SAM" id="MobiDB-lite"/>
    </source>
</evidence>
<feature type="region of interest" description="Disordered" evidence="1">
    <location>
        <begin position="1"/>
        <end position="22"/>
    </location>
</feature>
<dbReference type="Gene3D" id="1.10.287.110">
    <property type="entry name" value="DnaJ domain"/>
    <property type="match status" value="1"/>
</dbReference>
<gene>
    <name evidence="3" type="ORF">SAMN05444266_10285</name>
</gene>
<dbReference type="PROSITE" id="PS50076">
    <property type="entry name" value="DNAJ_2"/>
    <property type="match status" value="1"/>
</dbReference>
<protein>
    <submittedName>
        <fullName evidence="3">DnaJ domain-containing protein</fullName>
    </submittedName>
</protein>
<evidence type="ECO:0000313" key="3">
    <source>
        <dbReference type="EMBL" id="SHL11330.1"/>
    </source>
</evidence>
<dbReference type="EMBL" id="FRBL01000002">
    <property type="protein sequence ID" value="SHL11330.1"/>
    <property type="molecule type" value="Genomic_DNA"/>
</dbReference>
<dbReference type="SMART" id="SM00271">
    <property type="entry name" value="DnaJ"/>
    <property type="match status" value="1"/>
</dbReference>
<keyword evidence="4" id="KW-1185">Reference proteome</keyword>
<proteinExistence type="predicted"/>
<dbReference type="InterPro" id="IPR050817">
    <property type="entry name" value="DjlA_DnaK_co-chaperone"/>
</dbReference>
<dbReference type="Pfam" id="PF00226">
    <property type="entry name" value="DnaJ"/>
    <property type="match status" value="1"/>
</dbReference>
<dbReference type="STRING" id="1419482.SAMN05444266_10285"/>
<organism evidence="3 4">
    <name type="scientific">Chitinophaga jiangningensis</name>
    <dbReference type="NCBI Taxonomy" id="1419482"/>
    <lineage>
        <taxon>Bacteria</taxon>
        <taxon>Pseudomonadati</taxon>
        <taxon>Bacteroidota</taxon>
        <taxon>Chitinophagia</taxon>
        <taxon>Chitinophagales</taxon>
        <taxon>Chitinophagaceae</taxon>
        <taxon>Chitinophaga</taxon>
    </lineage>
</organism>
<feature type="domain" description="J" evidence="2">
    <location>
        <begin position="49"/>
        <end position="103"/>
    </location>
</feature>
<dbReference type="AlphaFoldDB" id="A0A1M6XZA2"/>
<sequence>MAKKNNFLDGYQTYDTNSGYGNAESWKGAFKQRMSKEDAALHFTANAQTPHEVLGLQKGASKSDIKKAFRTLIRQWHPDVNQHRLAEAEAMSKKIIAAYTLLS</sequence>
<name>A0A1M6XZA2_9BACT</name>
<dbReference type="SUPFAM" id="SSF46565">
    <property type="entry name" value="Chaperone J-domain"/>
    <property type="match status" value="1"/>
</dbReference>
<dbReference type="Proteomes" id="UP000184420">
    <property type="component" value="Unassembled WGS sequence"/>
</dbReference>
<evidence type="ECO:0000259" key="2">
    <source>
        <dbReference type="PROSITE" id="PS50076"/>
    </source>
</evidence>
<reference evidence="3 4" key="1">
    <citation type="submission" date="2016-11" db="EMBL/GenBank/DDBJ databases">
        <authorList>
            <person name="Jaros S."/>
            <person name="Januszkiewicz K."/>
            <person name="Wedrychowicz H."/>
        </authorList>
    </citation>
    <scope>NUCLEOTIDE SEQUENCE [LARGE SCALE GENOMIC DNA]</scope>
    <source>
        <strain evidence="3 4">DSM 27406</strain>
    </source>
</reference>
<dbReference type="InterPro" id="IPR036869">
    <property type="entry name" value="J_dom_sf"/>
</dbReference>
<evidence type="ECO:0000313" key="4">
    <source>
        <dbReference type="Proteomes" id="UP000184420"/>
    </source>
</evidence>
<dbReference type="CDD" id="cd06257">
    <property type="entry name" value="DnaJ"/>
    <property type="match status" value="1"/>
</dbReference>
<accession>A0A1M6XZA2</accession>
<dbReference type="InterPro" id="IPR001623">
    <property type="entry name" value="DnaJ_domain"/>
</dbReference>
<dbReference type="PRINTS" id="PR00625">
    <property type="entry name" value="JDOMAIN"/>
</dbReference>
<dbReference type="RefSeq" id="WP_073078676.1">
    <property type="nucleotide sequence ID" value="NZ_FRBL01000002.1"/>
</dbReference>